<keyword evidence="11" id="KW-1185">Reference proteome</keyword>
<accession>A0A445LY40</accession>
<comment type="subcellular location">
    <subcellularLocation>
        <location evidence="1">Nucleus</location>
    </subcellularLocation>
</comment>
<dbReference type="GO" id="GO:0048481">
    <property type="term" value="P:plant ovule development"/>
    <property type="evidence" value="ECO:0007669"/>
    <property type="project" value="TreeGrafter"/>
</dbReference>
<evidence type="ECO:0000256" key="1">
    <source>
        <dbReference type="ARBA" id="ARBA00004123"/>
    </source>
</evidence>
<evidence type="ECO:0000256" key="5">
    <source>
        <dbReference type="ARBA" id="ARBA00022833"/>
    </source>
</evidence>
<evidence type="ECO:0000313" key="10">
    <source>
        <dbReference type="EMBL" id="RZC28218.1"/>
    </source>
</evidence>
<dbReference type="PANTHER" id="PTHR31675">
    <property type="entry name" value="PROTEIN YABBY 6-RELATED"/>
    <property type="match status" value="1"/>
</dbReference>
<dbReference type="InterPro" id="IPR056776">
    <property type="entry name" value="YABBY_N"/>
</dbReference>
<evidence type="ECO:0000256" key="3">
    <source>
        <dbReference type="ARBA" id="ARBA00022723"/>
    </source>
</evidence>
<keyword evidence="3" id="KW-0479">Metal-binding</keyword>
<name>A0A445LY40_GLYSO</name>
<comment type="caution">
    <text evidence="10">The sequence shown here is derived from an EMBL/GenBank/DDBJ whole genome shotgun (WGS) entry which is preliminary data.</text>
</comment>
<dbReference type="Pfam" id="PF04690">
    <property type="entry name" value="YABBY"/>
    <property type="match status" value="1"/>
</dbReference>
<proteinExistence type="inferred from homology"/>
<dbReference type="InterPro" id="IPR006780">
    <property type="entry name" value="YABBY"/>
</dbReference>
<feature type="domain" description="YABBY protein C-terminal" evidence="8">
    <location>
        <begin position="156"/>
        <end position="223"/>
    </location>
</feature>
<gene>
    <name evidence="10" type="ORF">D0Y65_000292</name>
</gene>
<dbReference type="Gene3D" id="1.10.30.10">
    <property type="entry name" value="High mobility group box domain"/>
    <property type="match status" value="1"/>
</dbReference>
<evidence type="ECO:0000256" key="4">
    <source>
        <dbReference type="ARBA" id="ARBA00022771"/>
    </source>
</evidence>
<dbReference type="PANTHER" id="PTHR31675:SF8">
    <property type="entry name" value="AXIAL REGULATOR YABBY 4"/>
    <property type="match status" value="1"/>
</dbReference>
<evidence type="ECO:0000313" key="11">
    <source>
        <dbReference type="Proteomes" id="UP000289340"/>
    </source>
</evidence>
<dbReference type="AlphaFoldDB" id="A0A445LY40"/>
<protein>
    <submittedName>
        <fullName evidence="10">Axial regulator YABBY 4 isoform B</fullName>
    </submittedName>
</protein>
<dbReference type="InterPro" id="IPR056775">
    <property type="entry name" value="YABBY_C"/>
</dbReference>
<dbReference type="GO" id="GO:0045165">
    <property type="term" value="P:cell fate commitment"/>
    <property type="evidence" value="ECO:0007669"/>
    <property type="project" value="TreeGrafter"/>
</dbReference>
<evidence type="ECO:0000256" key="2">
    <source>
        <dbReference type="ARBA" id="ARBA00010325"/>
    </source>
</evidence>
<evidence type="ECO:0000256" key="6">
    <source>
        <dbReference type="ARBA" id="ARBA00023242"/>
    </source>
</evidence>
<dbReference type="EMBL" id="QZWG01000001">
    <property type="protein sequence ID" value="RZC28218.1"/>
    <property type="molecule type" value="Genomic_DNA"/>
</dbReference>
<keyword evidence="4" id="KW-0863">Zinc-finger</keyword>
<dbReference type="Pfam" id="PF24868">
    <property type="entry name" value="YABBY_N"/>
    <property type="match status" value="1"/>
</dbReference>
<dbReference type="GO" id="GO:0005634">
    <property type="term" value="C:nucleus"/>
    <property type="evidence" value="ECO:0007669"/>
    <property type="project" value="UniProtKB-SubCell"/>
</dbReference>
<dbReference type="Proteomes" id="UP000289340">
    <property type="component" value="Chromosome 1"/>
</dbReference>
<organism evidence="10 11">
    <name type="scientific">Glycine soja</name>
    <name type="common">Wild soybean</name>
    <dbReference type="NCBI Taxonomy" id="3848"/>
    <lineage>
        <taxon>Eukaryota</taxon>
        <taxon>Viridiplantae</taxon>
        <taxon>Streptophyta</taxon>
        <taxon>Embryophyta</taxon>
        <taxon>Tracheophyta</taxon>
        <taxon>Spermatophyta</taxon>
        <taxon>Magnoliopsida</taxon>
        <taxon>eudicotyledons</taxon>
        <taxon>Gunneridae</taxon>
        <taxon>Pentapetalae</taxon>
        <taxon>rosids</taxon>
        <taxon>fabids</taxon>
        <taxon>Fabales</taxon>
        <taxon>Fabaceae</taxon>
        <taxon>Papilionoideae</taxon>
        <taxon>50 kb inversion clade</taxon>
        <taxon>NPAAA clade</taxon>
        <taxon>indigoferoid/millettioid clade</taxon>
        <taxon>Phaseoleae</taxon>
        <taxon>Glycine</taxon>
        <taxon>Glycine subgen. Soja</taxon>
    </lineage>
</organism>
<evidence type="ECO:0000259" key="9">
    <source>
        <dbReference type="Pfam" id="PF24868"/>
    </source>
</evidence>
<reference evidence="10 11" key="1">
    <citation type="submission" date="2018-09" db="EMBL/GenBank/DDBJ databases">
        <title>A high-quality reference genome of wild soybean provides a powerful tool to mine soybean genomes.</title>
        <authorList>
            <person name="Xie M."/>
            <person name="Chung C.Y.L."/>
            <person name="Li M.-W."/>
            <person name="Wong F.-L."/>
            <person name="Chan T.-F."/>
            <person name="Lam H.-M."/>
        </authorList>
    </citation>
    <scope>NUCLEOTIDE SEQUENCE [LARGE SCALE GENOMIC DNA]</scope>
    <source>
        <strain evidence="11">cv. W05</strain>
        <tissue evidence="10">Hypocotyl of etiolated seedlings</tissue>
    </source>
</reference>
<keyword evidence="6" id="KW-0539">Nucleus</keyword>
<evidence type="ECO:0000256" key="7">
    <source>
        <dbReference type="SAM" id="MobiDB-lite"/>
    </source>
</evidence>
<dbReference type="CDD" id="cd00084">
    <property type="entry name" value="HMG-box_SF"/>
    <property type="match status" value="1"/>
</dbReference>
<feature type="domain" description="YABBY N-terminal" evidence="9">
    <location>
        <begin position="58"/>
        <end position="110"/>
    </location>
</feature>
<dbReference type="GO" id="GO:0009944">
    <property type="term" value="P:polarity specification of adaxial/abaxial axis"/>
    <property type="evidence" value="ECO:0007669"/>
    <property type="project" value="TreeGrafter"/>
</dbReference>
<keyword evidence="5" id="KW-0862">Zinc</keyword>
<comment type="similarity">
    <text evidence="2">Belongs to the YABBY family.</text>
</comment>
<evidence type="ECO:0000259" key="8">
    <source>
        <dbReference type="Pfam" id="PF04690"/>
    </source>
</evidence>
<dbReference type="FunFam" id="1.10.30.10:FF:000076">
    <property type="entry name" value="Axial regulator YABBY 4"/>
    <property type="match status" value="1"/>
</dbReference>
<sequence length="274" mass="30812">MMIDYECPSSTINASLCQKNYNFISLSLLSLPLSHTHSLTYKLQIQTDMSTLNHLFDLPEQICYVECGFCATILMVSVPSSSLSMVVTVKCGHCTSVLSVNMMKASFVPFHLLASLSHLEVIGYLYNSMFPKESSSEQDANKTLKRHNASMMTYSDCEEEDVIPMSNVVNKPPEKRQRTPSAYNCFIKEEIKRLKAENPDMAHREAFSTAAKNWANFPPTQCKEDEESCSSQTDQHVDLDSQVDPNAVVNEEEGQGLRGRKVPKNSILERTSFE</sequence>
<feature type="region of interest" description="Disordered" evidence="7">
    <location>
        <begin position="222"/>
        <end position="274"/>
    </location>
</feature>
<dbReference type="InterPro" id="IPR036910">
    <property type="entry name" value="HMG_box_dom_sf"/>
</dbReference>
<dbReference type="GO" id="GO:0008270">
    <property type="term" value="F:zinc ion binding"/>
    <property type="evidence" value="ECO:0007669"/>
    <property type="project" value="UniProtKB-KW"/>
</dbReference>
<dbReference type="SUPFAM" id="SSF47095">
    <property type="entry name" value="HMG-box"/>
    <property type="match status" value="1"/>
</dbReference>